<evidence type="ECO:0000313" key="7">
    <source>
        <dbReference type="EMBL" id="KEQ71396.1"/>
    </source>
</evidence>
<dbReference type="Gene3D" id="6.10.140.2220">
    <property type="match status" value="1"/>
</dbReference>
<evidence type="ECO:0000256" key="2">
    <source>
        <dbReference type="ARBA" id="ARBA00022771"/>
    </source>
</evidence>
<dbReference type="STRING" id="1043004.A0A074X9U4"/>
<evidence type="ECO:0000256" key="3">
    <source>
        <dbReference type="ARBA" id="ARBA00022833"/>
    </source>
</evidence>
<proteinExistence type="predicted"/>
<dbReference type="RefSeq" id="XP_013425688.1">
    <property type="nucleotide sequence ID" value="XM_013570234.1"/>
</dbReference>
<keyword evidence="3" id="KW-0862">Zinc</keyword>
<dbReference type="OrthoDB" id="432970at2759"/>
<keyword evidence="2 4" id="KW-0863">Zinc-finger</keyword>
<feature type="compositionally biased region" description="Pro residues" evidence="5">
    <location>
        <begin position="1"/>
        <end position="10"/>
    </location>
</feature>
<name>A0A074X9U4_9PEZI</name>
<reference evidence="7 8" key="1">
    <citation type="journal article" date="2014" name="BMC Genomics">
        <title>Genome sequencing of four Aureobasidium pullulans varieties: biotechnological potential, stress tolerance, and description of new species.</title>
        <authorList>
            <person name="Gostin Ar C."/>
            <person name="Ohm R.A."/>
            <person name="Kogej T."/>
            <person name="Sonjak S."/>
            <person name="Turk M."/>
            <person name="Zajc J."/>
            <person name="Zalar P."/>
            <person name="Grube M."/>
            <person name="Sun H."/>
            <person name="Han J."/>
            <person name="Sharma A."/>
            <person name="Chiniquy J."/>
            <person name="Ngan C.Y."/>
            <person name="Lipzen A."/>
            <person name="Barry K."/>
            <person name="Grigoriev I.V."/>
            <person name="Gunde-Cimerman N."/>
        </authorList>
    </citation>
    <scope>NUCLEOTIDE SEQUENCE [LARGE SCALE GENOMIC DNA]</scope>
    <source>
        <strain evidence="7 8">CBS 147.97</strain>
    </source>
</reference>
<dbReference type="AlphaFoldDB" id="A0A074X9U4"/>
<accession>A0A074X9U4</accession>
<evidence type="ECO:0000256" key="5">
    <source>
        <dbReference type="SAM" id="MobiDB-lite"/>
    </source>
</evidence>
<dbReference type="GeneID" id="25415480"/>
<feature type="domain" description="MYND-type" evidence="6">
    <location>
        <begin position="52"/>
        <end position="100"/>
    </location>
</feature>
<feature type="compositionally biased region" description="Basic and acidic residues" evidence="5">
    <location>
        <begin position="32"/>
        <end position="43"/>
    </location>
</feature>
<organism evidence="7 8">
    <name type="scientific">Aureobasidium namibiae CBS 147.97</name>
    <dbReference type="NCBI Taxonomy" id="1043004"/>
    <lineage>
        <taxon>Eukaryota</taxon>
        <taxon>Fungi</taxon>
        <taxon>Dikarya</taxon>
        <taxon>Ascomycota</taxon>
        <taxon>Pezizomycotina</taxon>
        <taxon>Dothideomycetes</taxon>
        <taxon>Dothideomycetidae</taxon>
        <taxon>Dothideales</taxon>
        <taxon>Saccotheciaceae</taxon>
        <taxon>Aureobasidium</taxon>
    </lineage>
</organism>
<gene>
    <name evidence="7" type="ORF">M436DRAFT_74462</name>
</gene>
<evidence type="ECO:0000259" key="6">
    <source>
        <dbReference type="PROSITE" id="PS50865"/>
    </source>
</evidence>
<dbReference type="Pfam" id="PF01753">
    <property type="entry name" value="zf-MYND"/>
    <property type="match status" value="1"/>
</dbReference>
<dbReference type="Proteomes" id="UP000027730">
    <property type="component" value="Unassembled WGS sequence"/>
</dbReference>
<evidence type="ECO:0000256" key="4">
    <source>
        <dbReference type="PROSITE-ProRule" id="PRU00134"/>
    </source>
</evidence>
<protein>
    <recommendedName>
        <fullName evidence="6">MYND-type domain-containing protein</fullName>
    </recommendedName>
</protein>
<dbReference type="GO" id="GO:0008270">
    <property type="term" value="F:zinc ion binding"/>
    <property type="evidence" value="ECO:0007669"/>
    <property type="project" value="UniProtKB-KW"/>
</dbReference>
<sequence>MAVTKPPSPQETPISSDDPRDDSSSTGTPTNKADDLSDVKTPDDQLNNKNKCANCGCLDANAYCAGCHQAPNTDGTPHVNVRYCTRECQKAHWPSHRIECKNLQARKALFRAAWLLQKIWYAVRRESFDNDLVSAEEVNGELLIQEGNYDLKSTKRENGFYREFPDAIFKNKQDAEASLNLLYCTDSVSHMYMVNHWLLKDICMDVKETKVRVQKPARKSRYACDEWNQDFLHEVLQVRLHSGEVYAIDFTGAQYGWYEPITEWSRYSLRCKEIIRVLAFVVDDKRPLGSRARSMLMGTFTDPWDDRSDVQRAIPMFGECLKREFNKVFVQEVVSKHPRGLDILKLEARKFEAVEKEILSLTKQIAHEAAEKVDVLLPIIIDEAYQCNEEMRKQIAPDTGAILKRGLLKLAALFNGEWLRDDMTGRLTSVSLKRLIEDEDYAVKCMKGVLVEQELWGNLNLNHGLSFI</sequence>
<dbReference type="SUPFAM" id="SSF144232">
    <property type="entry name" value="HIT/MYND zinc finger-like"/>
    <property type="match status" value="1"/>
</dbReference>
<evidence type="ECO:0000313" key="8">
    <source>
        <dbReference type="Proteomes" id="UP000027730"/>
    </source>
</evidence>
<dbReference type="PROSITE" id="PS50865">
    <property type="entry name" value="ZF_MYND_2"/>
    <property type="match status" value="1"/>
</dbReference>
<keyword evidence="1" id="KW-0479">Metal-binding</keyword>
<evidence type="ECO:0000256" key="1">
    <source>
        <dbReference type="ARBA" id="ARBA00022723"/>
    </source>
</evidence>
<dbReference type="InterPro" id="IPR002893">
    <property type="entry name" value="Znf_MYND"/>
</dbReference>
<dbReference type="HOGENOM" id="CLU_523701_0_0_1"/>
<keyword evidence="8" id="KW-1185">Reference proteome</keyword>
<feature type="region of interest" description="Disordered" evidence="5">
    <location>
        <begin position="1"/>
        <end position="43"/>
    </location>
</feature>
<dbReference type="EMBL" id="KL584714">
    <property type="protein sequence ID" value="KEQ71396.1"/>
    <property type="molecule type" value="Genomic_DNA"/>
</dbReference>